<gene>
    <name evidence="4" type="ORF">U0042_00945</name>
</gene>
<dbReference type="SMART" id="SM00822">
    <property type="entry name" value="PKS_KR"/>
    <property type="match status" value="1"/>
</dbReference>
<dbReference type="InterPro" id="IPR057326">
    <property type="entry name" value="KR_dom"/>
</dbReference>
<dbReference type="EMBL" id="CP139965">
    <property type="protein sequence ID" value="WQD78316.1"/>
    <property type="molecule type" value="Genomic_DNA"/>
</dbReference>
<keyword evidence="2" id="KW-0560">Oxidoreductase</keyword>
<dbReference type="Pfam" id="PF13561">
    <property type="entry name" value="adh_short_C2"/>
    <property type="match status" value="1"/>
</dbReference>
<dbReference type="PANTHER" id="PTHR48107">
    <property type="entry name" value="NADPH-DEPENDENT ALDEHYDE REDUCTASE-LIKE PROTEIN, CHLOROPLASTIC-RELATED"/>
    <property type="match status" value="1"/>
</dbReference>
<dbReference type="InterPro" id="IPR002347">
    <property type="entry name" value="SDR_fam"/>
</dbReference>
<dbReference type="PANTHER" id="PTHR48107:SF7">
    <property type="entry name" value="RE15974P"/>
    <property type="match status" value="1"/>
</dbReference>
<protein>
    <submittedName>
        <fullName evidence="4">SDR family oxidoreductase</fullName>
    </submittedName>
</protein>
<evidence type="ECO:0000256" key="1">
    <source>
        <dbReference type="ARBA" id="ARBA00006484"/>
    </source>
</evidence>
<proteinExistence type="inferred from homology"/>
<evidence type="ECO:0000259" key="3">
    <source>
        <dbReference type="SMART" id="SM00822"/>
    </source>
</evidence>
<dbReference type="Gene3D" id="3.40.50.720">
    <property type="entry name" value="NAD(P)-binding Rossmann-like Domain"/>
    <property type="match status" value="1"/>
</dbReference>
<dbReference type="Proteomes" id="UP001325479">
    <property type="component" value="Chromosome"/>
</dbReference>
<reference evidence="4 5" key="1">
    <citation type="submission" date="2023-12" db="EMBL/GenBank/DDBJ databases">
        <title>Genome sequencing and assembly of bacterial species from a model synthetic community.</title>
        <authorList>
            <person name="Hogle S.L."/>
        </authorList>
    </citation>
    <scope>NUCLEOTIDE SEQUENCE [LARGE SCALE GENOMIC DNA]</scope>
    <source>
        <strain evidence="4 5">HAMBI 2494</strain>
    </source>
</reference>
<keyword evidence="5" id="KW-1185">Reference proteome</keyword>
<dbReference type="RefSeq" id="WP_114812307.1">
    <property type="nucleotide sequence ID" value="NZ_CP139965.1"/>
</dbReference>
<feature type="domain" description="Ketoreductase" evidence="3">
    <location>
        <begin position="6"/>
        <end position="184"/>
    </location>
</feature>
<dbReference type="InterPro" id="IPR036291">
    <property type="entry name" value="NAD(P)-bd_dom_sf"/>
</dbReference>
<dbReference type="SUPFAM" id="SSF51735">
    <property type="entry name" value="NAD(P)-binding Rossmann-fold domains"/>
    <property type="match status" value="1"/>
</dbReference>
<dbReference type="PRINTS" id="PR00080">
    <property type="entry name" value="SDRFAMILY"/>
</dbReference>
<evidence type="ECO:0000313" key="5">
    <source>
        <dbReference type="Proteomes" id="UP001325479"/>
    </source>
</evidence>
<evidence type="ECO:0000313" key="4">
    <source>
        <dbReference type="EMBL" id="WQD78316.1"/>
    </source>
</evidence>
<organism evidence="4 5">
    <name type="scientific">Paraburkholderia kururiensis</name>
    <dbReference type="NCBI Taxonomy" id="984307"/>
    <lineage>
        <taxon>Bacteria</taxon>
        <taxon>Pseudomonadati</taxon>
        <taxon>Pseudomonadota</taxon>
        <taxon>Betaproteobacteria</taxon>
        <taxon>Burkholderiales</taxon>
        <taxon>Burkholderiaceae</taxon>
        <taxon>Paraburkholderia</taxon>
    </lineage>
</organism>
<name>A0ABZ0WM22_9BURK</name>
<sequence>MSNASKVALVTGASGGIGKAVALRLAADGFAVVGHYAGNPAGADALVTEIVGRGGEAVAVKGDVSEAADVDALYRRTMDTFGRLHAVVHCAGIMPLSPIVPEGLDVFDRTIRVNLRGSYLIMAHALSHLGEGGRIVAFSSSVIAKSFPGYGAYIASKAGVDGMVRVLANELRGKRITVNAVAPGPVATELFLKGKTQEQIEHLAHLAPLERLGQPNDIAGTVAFLVGDDGEWVNGQIVYVNGGFA</sequence>
<comment type="similarity">
    <text evidence="1">Belongs to the short-chain dehydrogenases/reductases (SDR) family.</text>
</comment>
<accession>A0ABZ0WM22</accession>
<dbReference type="PRINTS" id="PR00081">
    <property type="entry name" value="GDHRDH"/>
</dbReference>
<evidence type="ECO:0000256" key="2">
    <source>
        <dbReference type="ARBA" id="ARBA00023002"/>
    </source>
</evidence>